<dbReference type="AlphaFoldDB" id="A0AAV7HSN6"/>
<name>A0AAV7HSN6_DENCH</name>
<comment type="caution">
    <text evidence="1">The sequence shown here is derived from an EMBL/GenBank/DDBJ whole genome shotgun (WGS) entry which is preliminary data.</text>
</comment>
<dbReference type="Proteomes" id="UP000775213">
    <property type="component" value="Unassembled WGS sequence"/>
</dbReference>
<dbReference type="EMBL" id="JAGFBR010000001">
    <property type="protein sequence ID" value="KAH0470538.1"/>
    <property type="molecule type" value="Genomic_DNA"/>
</dbReference>
<accession>A0AAV7HSN6</accession>
<proteinExistence type="predicted"/>
<evidence type="ECO:0000313" key="2">
    <source>
        <dbReference type="Proteomes" id="UP000775213"/>
    </source>
</evidence>
<reference evidence="1 2" key="1">
    <citation type="journal article" date="2021" name="Hortic Res">
        <title>Chromosome-scale assembly of the Dendrobium chrysotoxum genome enhances the understanding of orchid evolution.</title>
        <authorList>
            <person name="Zhang Y."/>
            <person name="Zhang G.Q."/>
            <person name="Zhang D."/>
            <person name="Liu X.D."/>
            <person name="Xu X.Y."/>
            <person name="Sun W.H."/>
            <person name="Yu X."/>
            <person name="Zhu X."/>
            <person name="Wang Z.W."/>
            <person name="Zhao X."/>
            <person name="Zhong W.Y."/>
            <person name="Chen H."/>
            <person name="Yin W.L."/>
            <person name="Huang T."/>
            <person name="Niu S.C."/>
            <person name="Liu Z.J."/>
        </authorList>
    </citation>
    <scope>NUCLEOTIDE SEQUENCE [LARGE SCALE GENOMIC DNA]</scope>
    <source>
        <strain evidence="1">Lindl</strain>
    </source>
</reference>
<organism evidence="1 2">
    <name type="scientific">Dendrobium chrysotoxum</name>
    <name type="common">Orchid</name>
    <dbReference type="NCBI Taxonomy" id="161865"/>
    <lineage>
        <taxon>Eukaryota</taxon>
        <taxon>Viridiplantae</taxon>
        <taxon>Streptophyta</taxon>
        <taxon>Embryophyta</taxon>
        <taxon>Tracheophyta</taxon>
        <taxon>Spermatophyta</taxon>
        <taxon>Magnoliopsida</taxon>
        <taxon>Liliopsida</taxon>
        <taxon>Asparagales</taxon>
        <taxon>Orchidaceae</taxon>
        <taxon>Epidendroideae</taxon>
        <taxon>Malaxideae</taxon>
        <taxon>Dendrobiinae</taxon>
        <taxon>Dendrobium</taxon>
    </lineage>
</organism>
<protein>
    <submittedName>
        <fullName evidence="1">Uncharacterized protein</fullName>
    </submittedName>
</protein>
<gene>
    <name evidence="1" type="ORF">IEQ34_000261</name>
</gene>
<keyword evidence="2" id="KW-1185">Reference proteome</keyword>
<sequence>MDKHEINEILMANLAVPPFSHRRLPAVMHTVVTTVIVMPGESHVELVHHTAGQHSPSRQLLLQNPIKSLHLARIKPHIPRKPAGGDSRPVENPWKRFPGWLLTVHARHQRLPVSGGILRSVSEAADALPVDSVM</sequence>
<evidence type="ECO:0000313" key="1">
    <source>
        <dbReference type="EMBL" id="KAH0470538.1"/>
    </source>
</evidence>